<dbReference type="EMBL" id="AM286415">
    <property type="protein sequence ID" value="CAL13400.1"/>
    <property type="molecule type" value="Genomic_DNA"/>
</dbReference>
<gene>
    <name evidence="2" type="ordered locus">YE3371</name>
</gene>
<evidence type="ECO:0008006" key="4">
    <source>
        <dbReference type="Google" id="ProtNLM"/>
    </source>
</evidence>
<dbReference type="Proteomes" id="UP000000642">
    <property type="component" value="Chromosome"/>
</dbReference>
<dbReference type="PATRIC" id="fig|393305.7.peg.3580"/>
<dbReference type="OrthoDB" id="79831at2"/>
<dbReference type="KEGG" id="yen:YE3371"/>
<dbReference type="InterPro" id="IPR014054">
    <property type="entry name" value="Phage_regulatory_Rha"/>
</dbReference>
<accession>A1JPK2</accession>
<dbReference type="RefSeq" id="WP_011817016.1">
    <property type="nucleotide sequence ID" value="NC_008800.1"/>
</dbReference>
<proteinExistence type="predicted"/>
<feature type="coiled-coil region" evidence="1">
    <location>
        <begin position="84"/>
        <end position="111"/>
    </location>
</feature>
<evidence type="ECO:0000313" key="2">
    <source>
        <dbReference type="EMBL" id="CAL13400.1"/>
    </source>
</evidence>
<dbReference type="eggNOG" id="COG3646">
    <property type="taxonomic scope" value="Bacteria"/>
</dbReference>
<dbReference type="HOGENOM" id="CLU_100154_0_0_6"/>
<evidence type="ECO:0000256" key="1">
    <source>
        <dbReference type="SAM" id="Coils"/>
    </source>
</evidence>
<dbReference type="Pfam" id="PF09669">
    <property type="entry name" value="Phage_pRha"/>
    <property type="match status" value="1"/>
</dbReference>
<evidence type="ECO:0000313" key="3">
    <source>
        <dbReference type="Proteomes" id="UP000000642"/>
    </source>
</evidence>
<keyword evidence="1" id="KW-0175">Coiled coil</keyword>
<name>A1JPK2_YERE8</name>
<reference evidence="2 3" key="1">
    <citation type="journal article" date="2006" name="PLoS Genet.">
        <title>The complete genome sequence and comparative genome analysis of the high pathogenicity Yersinia enterocolitica strain 8081.</title>
        <authorList>
            <person name="Thomson N.R."/>
            <person name="Howard S."/>
            <person name="Wren B.W."/>
            <person name="Holden M.T.G."/>
            <person name="Crossman L."/>
            <person name="Challis G.L."/>
            <person name="Churcher C."/>
            <person name="Mungall K."/>
            <person name="Brooks K."/>
            <person name="Chillingworth T."/>
            <person name="Feltwell T."/>
            <person name="Abdellah Z."/>
            <person name="Hauser H."/>
            <person name="Jagels K."/>
            <person name="Maddison M."/>
            <person name="Moule S."/>
            <person name="Sanders M."/>
            <person name="Whitehead S."/>
            <person name="Quail M.A."/>
            <person name="Dougan G."/>
            <person name="Parkhill J."/>
            <person name="Prentice M.B."/>
        </authorList>
    </citation>
    <scope>NUCLEOTIDE SEQUENCE [LARGE SCALE GENOMIC DNA]</scope>
    <source>
        <strain evidence="3">NCTC 13174 / 8081</strain>
    </source>
</reference>
<dbReference type="AlphaFoldDB" id="A1JPK2"/>
<organism evidence="2 3">
    <name type="scientific">Yersinia enterocolitica serotype O:8 / biotype 1B (strain NCTC 13174 / 8081)</name>
    <dbReference type="NCBI Taxonomy" id="393305"/>
    <lineage>
        <taxon>Bacteria</taxon>
        <taxon>Pseudomonadati</taxon>
        <taxon>Pseudomonadota</taxon>
        <taxon>Gammaproteobacteria</taxon>
        <taxon>Enterobacterales</taxon>
        <taxon>Yersiniaceae</taxon>
        <taxon>Yersinia</taxon>
    </lineage>
</organism>
<sequence length="225" mass="26013">MNNNIINLNQVVSMTSLEIADLTGKRHDHVIRDVRKMVQDLDTAPKNGVSEENYVDPTGRQLPMYRLDRKHAFILVSGYSVHLRAKCYDHIQALEQQVLQLEDQKKRAAVQSANRRGVTWGDYCKTVGLPTQKLMHILKKERKLFWVNPISGEWSVKPAFSNYFTVINPSNQRFSPKGINIRFNAKGLEYFCQPENVHKFREKLVIHGGTDIEKQRLLQKVAQSR</sequence>
<protein>
    <recommendedName>
        <fullName evidence="4">Rha family transcriptional regulator</fullName>
    </recommendedName>
</protein>